<keyword evidence="1" id="KW-0812">Transmembrane</keyword>
<sequence>MTTLVELDQEERGDSLMISWQAVLMGYGCGLFIGLSIIYIILSTQYPIRFSRMYFKLEHKIITRMKTVLVIVTSRNSV</sequence>
<evidence type="ECO:0000256" key="1">
    <source>
        <dbReference type="SAM" id="Phobius"/>
    </source>
</evidence>
<dbReference type="InParanoid" id="A0A3Q7EBN1"/>
<keyword evidence="1" id="KW-0472">Membrane</keyword>
<keyword evidence="3" id="KW-1185">Reference proteome</keyword>
<feature type="transmembrane region" description="Helical" evidence="1">
    <location>
        <begin position="20"/>
        <end position="42"/>
    </location>
</feature>
<proteinExistence type="predicted"/>
<keyword evidence="1" id="KW-1133">Transmembrane helix</keyword>
<reference evidence="2" key="1">
    <citation type="journal article" date="2012" name="Nature">
        <title>The tomato genome sequence provides insights into fleshy fruit evolution.</title>
        <authorList>
            <consortium name="Tomato Genome Consortium"/>
        </authorList>
    </citation>
    <scope>NUCLEOTIDE SEQUENCE [LARGE SCALE GENOMIC DNA]</scope>
    <source>
        <strain evidence="2">cv. Heinz 1706</strain>
    </source>
</reference>
<dbReference type="PaxDb" id="4081-Solyc01g013870.1.1"/>
<dbReference type="AlphaFoldDB" id="A0A3Q7EBN1"/>
<name>A0A3Q7EBN1_SOLLC</name>
<dbReference type="Gramene" id="Solyc01g013870.1.1">
    <property type="protein sequence ID" value="Solyc01g013870.1.1.1"/>
    <property type="gene ID" value="Solyc01g013870.1"/>
</dbReference>
<accession>A0A3Q7EBN1</accession>
<evidence type="ECO:0000313" key="3">
    <source>
        <dbReference type="Proteomes" id="UP000004994"/>
    </source>
</evidence>
<evidence type="ECO:0000313" key="2">
    <source>
        <dbReference type="EnsemblPlants" id="Solyc01g013870.1.1.1"/>
    </source>
</evidence>
<protein>
    <submittedName>
        <fullName evidence="2">Uncharacterized protein</fullName>
    </submittedName>
</protein>
<dbReference type="EnsemblPlants" id="Solyc01g013870.1.1">
    <property type="protein sequence ID" value="Solyc01g013870.1.1.1"/>
    <property type="gene ID" value="Solyc01g013870.1"/>
</dbReference>
<organism evidence="2">
    <name type="scientific">Solanum lycopersicum</name>
    <name type="common">Tomato</name>
    <name type="synonym">Lycopersicon esculentum</name>
    <dbReference type="NCBI Taxonomy" id="4081"/>
    <lineage>
        <taxon>Eukaryota</taxon>
        <taxon>Viridiplantae</taxon>
        <taxon>Streptophyta</taxon>
        <taxon>Embryophyta</taxon>
        <taxon>Tracheophyta</taxon>
        <taxon>Spermatophyta</taxon>
        <taxon>Magnoliopsida</taxon>
        <taxon>eudicotyledons</taxon>
        <taxon>Gunneridae</taxon>
        <taxon>Pentapetalae</taxon>
        <taxon>asterids</taxon>
        <taxon>lamiids</taxon>
        <taxon>Solanales</taxon>
        <taxon>Solanaceae</taxon>
        <taxon>Solanoideae</taxon>
        <taxon>Solaneae</taxon>
        <taxon>Solanum</taxon>
        <taxon>Solanum subgen. Lycopersicon</taxon>
    </lineage>
</organism>
<dbReference type="Proteomes" id="UP000004994">
    <property type="component" value="Chromosome 1"/>
</dbReference>
<reference evidence="2" key="2">
    <citation type="submission" date="2019-01" db="UniProtKB">
        <authorList>
            <consortium name="EnsemblPlants"/>
        </authorList>
    </citation>
    <scope>IDENTIFICATION</scope>
    <source>
        <strain evidence="2">cv. Heinz 1706</strain>
    </source>
</reference>